<dbReference type="Proteomes" id="UP000294911">
    <property type="component" value="Unassembled WGS sequence"/>
</dbReference>
<dbReference type="InterPro" id="IPR000620">
    <property type="entry name" value="EamA_dom"/>
</dbReference>
<feature type="transmembrane region" description="Helical" evidence="6">
    <location>
        <begin position="166"/>
        <end position="187"/>
    </location>
</feature>
<evidence type="ECO:0000256" key="3">
    <source>
        <dbReference type="ARBA" id="ARBA00022692"/>
    </source>
</evidence>
<feature type="transmembrane region" description="Helical" evidence="6">
    <location>
        <begin position="261"/>
        <end position="279"/>
    </location>
</feature>
<name>A0A4R2QTK4_9PSEU</name>
<keyword evidence="4 6" id="KW-1133">Transmembrane helix</keyword>
<keyword evidence="5 6" id="KW-0472">Membrane</keyword>
<feature type="transmembrane region" description="Helical" evidence="6">
    <location>
        <begin position="142"/>
        <end position="160"/>
    </location>
</feature>
<accession>A0A4R2QTK4</accession>
<keyword evidence="3 6" id="KW-0812">Transmembrane</keyword>
<protein>
    <submittedName>
        <fullName evidence="8">DME family drug/metabolite transporter</fullName>
    </submittedName>
</protein>
<organism evidence="8 9">
    <name type="scientific">Tamaricihabitans halophyticus</name>
    <dbReference type="NCBI Taxonomy" id="1262583"/>
    <lineage>
        <taxon>Bacteria</taxon>
        <taxon>Bacillati</taxon>
        <taxon>Actinomycetota</taxon>
        <taxon>Actinomycetes</taxon>
        <taxon>Pseudonocardiales</taxon>
        <taxon>Pseudonocardiaceae</taxon>
        <taxon>Tamaricihabitans</taxon>
    </lineage>
</organism>
<feature type="domain" description="EamA" evidence="7">
    <location>
        <begin position="22"/>
        <end position="154"/>
    </location>
</feature>
<comment type="caution">
    <text evidence="8">The sequence shown here is derived from an EMBL/GenBank/DDBJ whole genome shotgun (WGS) entry which is preliminary data.</text>
</comment>
<dbReference type="OrthoDB" id="5143138at2"/>
<feature type="transmembrane region" description="Helical" evidence="6">
    <location>
        <begin position="229"/>
        <end position="249"/>
    </location>
</feature>
<evidence type="ECO:0000256" key="6">
    <source>
        <dbReference type="SAM" id="Phobius"/>
    </source>
</evidence>
<dbReference type="EMBL" id="SLXQ01000006">
    <property type="protein sequence ID" value="TCP52048.1"/>
    <property type="molecule type" value="Genomic_DNA"/>
</dbReference>
<dbReference type="PANTHER" id="PTHR32322:SF2">
    <property type="entry name" value="EAMA DOMAIN-CONTAINING PROTEIN"/>
    <property type="match status" value="1"/>
</dbReference>
<dbReference type="Pfam" id="PF00892">
    <property type="entry name" value="EamA"/>
    <property type="match status" value="2"/>
</dbReference>
<comment type="subcellular location">
    <subcellularLocation>
        <location evidence="1">Membrane</location>
        <topology evidence="1">Multi-pass membrane protein</topology>
    </subcellularLocation>
</comment>
<evidence type="ECO:0000256" key="1">
    <source>
        <dbReference type="ARBA" id="ARBA00004141"/>
    </source>
</evidence>
<evidence type="ECO:0000256" key="4">
    <source>
        <dbReference type="ARBA" id="ARBA00022989"/>
    </source>
</evidence>
<gene>
    <name evidence="8" type="ORF">EV191_106212</name>
</gene>
<dbReference type="PANTHER" id="PTHR32322">
    <property type="entry name" value="INNER MEMBRANE TRANSPORTER"/>
    <property type="match status" value="1"/>
</dbReference>
<comment type="similarity">
    <text evidence="2">Belongs to the EamA transporter family.</text>
</comment>
<evidence type="ECO:0000313" key="9">
    <source>
        <dbReference type="Proteomes" id="UP000294911"/>
    </source>
</evidence>
<feature type="transmembrane region" description="Helical" evidence="6">
    <location>
        <begin position="53"/>
        <end position="74"/>
    </location>
</feature>
<feature type="transmembrane region" description="Helical" evidence="6">
    <location>
        <begin position="109"/>
        <end position="130"/>
    </location>
</feature>
<feature type="domain" description="EamA" evidence="7">
    <location>
        <begin position="169"/>
        <end position="302"/>
    </location>
</feature>
<feature type="transmembrane region" description="Helical" evidence="6">
    <location>
        <begin position="21"/>
        <end position="41"/>
    </location>
</feature>
<proteinExistence type="inferred from homology"/>
<dbReference type="InterPro" id="IPR050638">
    <property type="entry name" value="AA-Vitamin_Transporters"/>
</dbReference>
<feature type="transmembrane region" description="Helical" evidence="6">
    <location>
        <begin position="285"/>
        <end position="304"/>
    </location>
</feature>
<reference evidence="8 9" key="1">
    <citation type="submission" date="2019-03" db="EMBL/GenBank/DDBJ databases">
        <title>Genomic Encyclopedia of Type Strains, Phase IV (KMG-IV): sequencing the most valuable type-strain genomes for metagenomic binning, comparative biology and taxonomic classification.</title>
        <authorList>
            <person name="Goeker M."/>
        </authorList>
    </citation>
    <scope>NUCLEOTIDE SEQUENCE [LARGE SCALE GENOMIC DNA]</scope>
    <source>
        <strain evidence="8 9">DSM 45765</strain>
    </source>
</reference>
<evidence type="ECO:0000313" key="8">
    <source>
        <dbReference type="EMBL" id="TCP52048.1"/>
    </source>
</evidence>
<feature type="transmembrane region" description="Helical" evidence="6">
    <location>
        <begin position="86"/>
        <end position="103"/>
    </location>
</feature>
<feature type="transmembrane region" description="Helical" evidence="6">
    <location>
        <begin position="199"/>
        <end position="223"/>
    </location>
</feature>
<evidence type="ECO:0000256" key="5">
    <source>
        <dbReference type="ARBA" id="ARBA00023136"/>
    </source>
</evidence>
<evidence type="ECO:0000259" key="7">
    <source>
        <dbReference type="Pfam" id="PF00892"/>
    </source>
</evidence>
<dbReference type="InterPro" id="IPR037185">
    <property type="entry name" value="EmrE-like"/>
</dbReference>
<sequence>MSIRDSGVLPLAESVSTSRSTVLLVTAGVLWGTGGLAGAMLSDRAALDPLAVAAYRLLLGGGLATIGCAVLGGFRYCWNVAAVLRVLAVGALLAVFQVAYYLAVAALSVSLATLLTIGSVPVLVAFASAIADRAWPTSRVRLAVGVALTGLVLLCGAGGTDPTSPQTGLGVVLTLCSGAGFASMILLTRQPVPGLPASTVTTAGLLTGGLLLLPIALPVGMAIPMTWPVLGIAGFLAAVPTAIAYGAYFTGSRGATPIASALAVLLEPLTAAVLAVVLLGERLTVGGIVGAALLILALLLNNLANRAGTGR</sequence>
<evidence type="ECO:0000256" key="2">
    <source>
        <dbReference type="ARBA" id="ARBA00007362"/>
    </source>
</evidence>
<keyword evidence="9" id="KW-1185">Reference proteome</keyword>
<dbReference type="GO" id="GO:0016020">
    <property type="term" value="C:membrane"/>
    <property type="evidence" value="ECO:0007669"/>
    <property type="project" value="UniProtKB-SubCell"/>
</dbReference>
<dbReference type="AlphaFoldDB" id="A0A4R2QTK4"/>
<dbReference type="SUPFAM" id="SSF103481">
    <property type="entry name" value="Multidrug resistance efflux transporter EmrE"/>
    <property type="match status" value="1"/>
</dbReference>